<protein>
    <submittedName>
        <fullName evidence="2 3">Uncharacterized protein</fullName>
    </submittedName>
</protein>
<reference evidence="2 4" key="1">
    <citation type="journal article" date="2008" name="Science">
        <title>The Physcomitrella genome reveals evolutionary insights into the conquest of land by plants.</title>
        <authorList>
            <person name="Rensing S."/>
            <person name="Lang D."/>
            <person name="Zimmer A."/>
            <person name="Terry A."/>
            <person name="Salamov A."/>
            <person name="Shapiro H."/>
            <person name="Nishiyama T."/>
            <person name="Perroud P.-F."/>
            <person name="Lindquist E."/>
            <person name="Kamisugi Y."/>
            <person name="Tanahashi T."/>
            <person name="Sakakibara K."/>
            <person name="Fujita T."/>
            <person name="Oishi K."/>
            <person name="Shin-I T."/>
            <person name="Kuroki Y."/>
            <person name="Toyoda A."/>
            <person name="Suzuki Y."/>
            <person name="Hashimoto A."/>
            <person name="Yamaguchi K."/>
            <person name="Sugano A."/>
            <person name="Kohara Y."/>
            <person name="Fujiyama A."/>
            <person name="Anterola A."/>
            <person name="Aoki S."/>
            <person name="Ashton N."/>
            <person name="Barbazuk W.B."/>
            <person name="Barker E."/>
            <person name="Bennetzen J."/>
            <person name="Bezanilla M."/>
            <person name="Blankenship R."/>
            <person name="Cho S.H."/>
            <person name="Dutcher S."/>
            <person name="Estelle M."/>
            <person name="Fawcett J.A."/>
            <person name="Gundlach H."/>
            <person name="Hanada K."/>
            <person name="Heyl A."/>
            <person name="Hicks K.A."/>
            <person name="Hugh J."/>
            <person name="Lohr M."/>
            <person name="Mayer K."/>
            <person name="Melkozernov A."/>
            <person name="Murata T."/>
            <person name="Nelson D."/>
            <person name="Pils B."/>
            <person name="Prigge M."/>
            <person name="Reiss B."/>
            <person name="Renner T."/>
            <person name="Rombauts S."/>
            <person name="Rushton P."/>
            <person name="Sanderfoot A."/>
            <person name="Schween G."/>
            <person name="Shiu S.-H."/>
            <person name="Stueber K."/>
            <person name="Theodoulou F.L."/>
            <person name="Tu H."/>
            <person name="Van de Peer Y."/>
            <person name="Verrier P.J."/>
            <person name="Waters E."/>
            <person name="Wood A."/>
            <person name="Yang L."/>
            <person name="Cove D."/>
            <person name="Cuming A."/>
            <person name="Hasebe M."/>
            <person name="Lucas S."/>
            <person name="Mishler D.B."/>
            <person name="Reski R."/>
            <person name="Grigoriev I."/>
            <person name="Quatrano R.S."/>
            <person name="Boore J.L."/>
        </authorList>
    </citation>
    <scope>NUCLEOTIDE SEQUENCE [LARGE SCALE GENOMIC DNA]</scope>
    <source>
        <strain evidence="3 4">cv. Gransden 2004</strain>
    </source>
</reference>
<dbReference type="AlphaFoldDB" id="A0A2K1IHB2"/>
<evidence type="ECO:0000313" key="2">
    <source>
        <dbReference type="EMBL" id="PNR28661.1"/>
    </source>
</evidence>
<reference evidence="3" key="3">
    <citation type="submission" date="2020-12" db="UniProtKB">
        <authorList>
            <consortium name="EnsemblPlants"/>
        </authorList>
    </citation>
    <scope>IDENTIFICATION</scope>
</reference>
<reference evidence="2 4" key="2">
    <citation type="journal article" date="2018" name="Plant J.">
        <title>The Physcomitrella patens chromosome-scale assembly reveals moss genome structure and evolution.</title>
        <authorList>
            <person name="Lang D."/>
            <person name="Ullrich K.K."/>
            <person name="Murat F."/>
            <person name="Fuchs J."/>
            <person name="Jenkins J."/>
            <person name="Haas F.B."/>
            <person name="Piednoel M."/>
            <person name="Gundlach H."/>
            <person name="Van Bel M."/>
            <person name="Meyberg R."/>
            <person name="Vives C."/>
            <person name="Morata J."/>
            <person name="Symeonidi A."/>
            <person name="Hiss M."/>
            <person name="Muchero W."/>
            <person name="Kamisugi Y."/>
            <person name="Saleh O."/>
            <person name="Blanc G."/>
            <person name="Decker E.L."/>
            <person name="van Gessel N."/>
            <person name="Grimwood J."/>
            <person name="Hayes R.D."/>
            <person name="Graham S.W."/>
            <person name="Gunter L.E."/>
            <person name="McDaniel S.F."/>
            <person name="Hoernstein S.N.W."/>
            <person name="Larsson A."/>
            <person name="Li F.W."/>
            <person name="Perroud P.F."/>
            <person name="Phillips J."/>
            <person name="Ranjan P."/>
            <person name="Rokshar D.S."/>
            <person name="Rothfels C.J."/>
            <person name="Schneider L."/>
            <person name="Shu S."/>
            <person name="Stevenson D.W."/>
            <person name="Thummler F."/>
            <person name="Tillich M."/>
            <person name="Villarreal Aguilar J.C."/>
            <person name="Widiez T."/>
            <person name="Wong G.K."/>
            <person name="Wymore A."/>
            <person name="Zhang Y."/>
            <person name="Zimmer A.D."/>
            <person name="Quatrano R.S."/>
            <person name="Mayer K.F.X."/>
            <person name="Goodstein D."/>
            <person name="Casacuberta J.M."/>
            <person name="Vandepoele K."/>
            <person name="Reski R."/>
            <person name="Cuming A.C."/>
            <person name="Tuskan G.A."/>
            <person name="Maumus F."/>
            <person name="Salse J."/>
            <person name="Schmutz J."/>
            <person name="Rensing S.A."/>
        </authorList>
    </citation>
    <scope>NUCLEOTIDE SEQUENCE [LARGE SCALE GENOMIC DNA]</scope>
    <source>
        <strain evidence="3 4">cv. Gransden 2004</strain>
    </source>
</reference>
<dbReference type="Proteomes" id="UP000006727">
    <property type="component" value="Chromosome 24"/>
</dbReference>
<dbReference type="InParanoid" id="A0A2K1IHB2"/>
<accession>A0A2K1IHB2</accession>
<evidence type="ECO:0000256" key="1">
    <source>
        <dbReference type="SAM" id="Phobius"/>
    </source>
</evidence>
<dbReference type="PaxDb" id="3218-PP1S101_216V6.1"/>
<feature type="transmembrane region" description="Helical" evidence="1">
    <location>
        <begin position="42"/>
        <end position="60"/>
    </location>
</feature>
<evidence type="ECO:0000313" key="3">
    <source>
        <dbReference type="EnsemblPlants" id="PAC:32911028.CDS.1"/>
    </source>
</evidence>
<sequence length="66" mass="7039">MFSAVNGGYATFSYICCGGCCGSEVDALWLCCCQGLTGQCRVLAVELLALVVLALIKVVLHRRLLI</sequence>
<keyword evidence="1" id="KW-1133">Transmembrane helix</keyword>
<keyword evidence="1" id="KW-0812">Transmembrane</keyword>
<keyword evidence="4" id="KW-1185">Reference proteome</keyword>
<dbReference type="EnsemblPlants" id="Pp3c24_18810V3.2">
    <property type="protein sequence ID" value="PAC:32911029.CDS.1"/>
    <property type="gene ID" value="Pp3c24_18810"/>
</dbReference>
<dbReference type="EMBL" id="ABEU02000024">
    <property type="protein sequence ID" value="PNR28661.1"/>
    <property type="molecule type" value="Genomic_DNA"/>
</dbReference>
<organism evidence="2">
    <name type="scientific">Physcomitrium patens</name>
    <name type="common">Spreading-leaved earth moss</name>
    <name type="synonym">Physcomitrella patens</name>
    <dbReference type="NCBI Taxonomy" id="3218"/>
    <lineage>
        <taxon>Eukaryota</taxon>
        <taxon>Viridiplantae</taxon>
        <taxon>Streptophyta</taxon>
        <taxon>Embryophyta</taxon>
        <taxon>Bryophyta</taxon>
        <taxon>Bryophytina</taxon>
        <taxon>Bryopsida</taxon>
        <taxon>Funariidae</taxon>
        <taxon>Funariales</taxon>
        <taxon>Funariaceae</taxon>
        <taxon>Physcomitrium</taxon>
    </lineage>
</organism>
<gene>
    <name evidence="2" type="ORF">PHYPA_029254</name>
</gene>
<keyword evidence="1" id="KW-0472">Membrane</keyword>
<dbReference type="Gramene" id="Pp3c24_18810V3.1">
    <property type="protein sequence ID" value="PAC:32911028.CDS.1"/>
    <property type="gene ID" value="Pp3c24_18810"/>
</dbReference>
<proteinExistence type="predicted"/>
<dbReference type="EnsemblPlants" id="Pp3c24_18810V3.1">
    <property type="protein sequence ID" value="PAC:32911028.CDS.1"/>
    <property type="gene ID" value="Pp3c24_18810"/>
</dbReference>
<dbReference type="Gramene" id="Pp3c24_18810V3.2">
    <property type="protein sequence ID" value="PAC:32911029.CDS.1"/>
    <property type="gene ID" value="Pp3c24_18810"/>
</dbReference>
<evidence type="ECO:0000313" key="4">
    <source>
        <dbReference type="Proteomes" id="UP000006727"/>
    </source>
</evidence>
<name>A0A2K1IHB2_PHYPA</name>